<reference evidence="2" key="1">
    <citation type="journal article" date="2019" name="Int. J. Syst. Evol. Microbiol.">
        <title>The Global Catalogue of Microorganisms (GCM) 10K type strain sequencing project: providing services to taxonomists for standard genome sequencing and annotation.</title>
        <authorList>
            <consortium name="The Broad Institute Genomics Platform"/>
            <consortium name="The Broad Institute Genome Sequencing Center for Infectious Disease"/>
            <person name="Wu L."/>
            <person name="Ma J."/>
        </authorList>
    </citation>
    <scope>NUCLEOTIDE SEQUENCE [LARGE SCALE GENOMIC DNA]</scope>
    <source>
        <strain evidence="2">CCUG 60742</strain>
    </source>
</reference>
<dbReference type="RefSeq" id="WP_377139091.1">
    <property type="nucleotide sequence ID" value="NZ_JBHTIA010000003.1"/>
</dbReference>
<evidence type="ECO:0000313" key="1">
    <source>
        <dbReference type="EMBL" id="MFD0764147.1"/>
    </source>
</evidence>
<evidence type="ECO:0000313" key="2">
    <source>
        <dbReference type="Proteomes" id="UP001597073"/>
    </source>
</evidence>
<gene>
    <name evidence="1" type="ORF">ACFQZI_04750</name>
</gene>
<sequence>MTVTEIKTRLHQVIDRLPENENQLGDVLLLLTKIEQGKNIDDVTFDSYVDDIIAENKELLERLAK</sequence>
<proteinExistence type="predicted"/>
<keyword evidence="2" id="KW-1185">Reference proteome</keyword>
<dbReference type="EMBL" id="JBHTIA010000003">
    <property type="protein sequence ID" value="MFD0764147.1"/>
    <property type="molecule type" value="Genomic_DNA"/>
</dbReference>
<name>A0ABW2ZD74_9SPHI</name>
<comment type="caution">
    <text evidence="1">The sequence shown here is derived from an EMBL/GenBank/DDBJ whole genome shotgun (WGS) entry which is preliminary data.</text>
</comment>
<protein>
    <submittedName>
        <fullName evidence="1">Uncharacterized protein</fullName>
    </submittedName>
</protein>
<dbReference type="Proteomes" id="UP001597073">
    <property type="component" value="Unassembled WGS sequence"/>
</dbReference>
<organism evidence="1 2">
    <name type="scientific">Mucilaginibacter lutimaris</name>
    <dbReference type="NCBI Taxonomy" id="931629"/>
    <lineage>
        <taxon>Bacteria</taxon>
        <taxon>Pseudomonadati</taxon>
        <taxon>Bacteroidota</taxon>
        <taxon>Sphingobacteriia</taxon>
        <taxon>Sphingobacteriales</taxon>
        <taxon>Sphingobacteriaceae</taxon>
        <taxon>Mucilaginibacter</taxon>
    </lineage>
</organism>
<accession>A0ABW2ZD74</accession>